<dbReference type="Proteomes" id="UP000670776">
    <property type="component" value="Unassembled WGS sequence"/>
</dbReference>
<reference evidence="1 2" key="1">
    <citation type="submission" date="2021-04" db="EMBL/GenBank/DDBJ databases">
        <title>Mariniflexile gromovii gen. nov., sp. nov., a gliding bacterium isolated from the sea urchin Strongylocentrotus intermedius.</title>
        <authorList>
            <person name="Ko S."/>
            <person name="Le V."/>
            <person name="Ahn C.-Y."/>
            <person name="Oh H.-M."/>
        </authorList>
    </citation>
    <scope>NUCLEOTIDE SEQUENCE [LARGE SCALE GENOMIC DNA]</scope>
    <source>
        <strain evidence="1 2">KCTC 12570</strain>
    </source>
</reference>
<sequence length="59" mass="7002">MNDKNQAKIKLTQERREELLKLLKAPTEIYIEVSPSKESNLQFRELIEKGFKKSKTRKP</sequence>
<protein>
    <submittedName>
        <fullName evidence="1">Uncharacterized protein</fullName>
    </submittedName>
</protein>
<keyword evidence="2" id="KW-1185">Reference proteome</keyword>
<evidence type="ECO:0000313" key="2">
    <source>
        <dbReference type="Proteomes" id="UP000670776"/>
    </source>
</evidence>
<dbReference type="RefSeq" id="WP_209651481.1">
    <property type="nucleotide sequence ID" value="NZ_JAGJCB010000001.1"/>
</dbReference>
<comment type="caution">
    <text evidence="1">The sequence shown here is derived from an EMBL/GenBank/DDBJ whole genome shotgun (WGS) entry which is preliminary data.</text>
</comment>
<proteinExistence type="predicted"/>
<dbReference type="EMBL" id="JAGJCB010000001">
    <property type="protein sequence ID" value="MBP0902226.1"/>
    <property type="molecule type" value="Genomic_DNA"/>
</dbReference>
<name>A0ABS4BNQ6_9FLAO</name>
<organism evidence="1 2">
    <name type="scientific">Mariniflexile gromovii</name>
    <dbReference type="NCBI Taxonomy" id="362523"/>
    <lineage>
        <taxon>Bacteria</taxon>
        <taxon>Pseudomonadati</taxon>
        <taxon>Bacteroidota</taxon>
        <taxon>Flavobacteriia</taxon>
        <taxon>Flavobacteriales</taxon>
        <taxon>Flavobacteriaceae</taxon>
        <taxon>Mariniflexile</taxon>
    </lineage>
</organism>
<evidence type="ECO:0000313" key="1">
    <source>
        <dbReference type="EMBL" id="MBP0902226.1"/>
    </source>
</evidence>
<accession>A0ABS4BNQ6</accession>
<gene>
    <name evidence="1" type="ORF">J8H85_00170</name>
</gene>